<reference evidence="5" key="1">
    <citation type="journal article" date="2019" name="Int. J. Syst. Evol. Microbiol.">
        <title>The Global Catalogue of Microorganisms (GCM) 10K type strain sequencing project: providing services to taxonomists for standard genome sequencing and annotation.</title>
        <authorList>
            <consortium name="The Broad Institute Genomics Platform"/>
            <consortium name="The Broad Institute Genome Sequencing Center for Infectious Disease"/>
            <person name="Wu L."/>
            <person name="Ma J."/>
        </authorList>
    </citation>
    <scope>NUCLEOTIDE SEQUENCE [LARGE SCALE GENOMIC DNA]</scope>
    <source>
        <strain evidence="5">CCTCC AB 2013263</strain>
    </source>
</reference>
<feature type="region of interest" description="Disordered" evidence="2">
    <location>
        <begin position="105"/>
        <end position="139"/>
    </location>
</feature>
<dbReference type="EMBL" id="JBHRZF010000003">
    <property type="protein sequence ID" value="MFC3859214.1"/>
    <property type="molecule type" value="Genomic_DNA"/>
</dbReference>
<dbReference type="InterPro" id="IPR007527">
    <property type="entry name" value="Znf_SWIM"/>
</dbReference>
<evidence type="ECO:0000256" key="2">
    <source>
        <dbReference type="SAM" id="MobiDB-lite"/>
    </source>
</evidence>
<gene>
    <name evidence="4" type="ORF">ACFOPQ_00315</name>
</gene>
<feature type="domain" description="SWIM-type" evidence="3">
    <location>
        <begin position="52"/>
        <end position="85"/>
    </location>
</feature>
<keyword evidence="5" id="KW-1185">Reference proteome</keyword>
<name>A0ABV8A1S1_9DEIO</name>
<evidence type="ECO:0000313" key="5">
    <source>
        <dbReference type="Proteomes" id="UP001595748"/>
    </source>
</evidence>
<keyword evidence="1" id="KW-0862">Zinc</keyword>
<comment type="caution">
    <text evidence="4">The sequence shown here is derived from an EMBL/GenBank/DDBJ whole genome shotgun (WGS) entry which is preliminary data.</text>
</comment>
<keyword evidence="1" id="KW-0863">Zinc-finger</keyword>
<evidence type="ECO:0000256" key="1">
    <source>
        <dbReference type="PROSITE-ProRule" id="PRU00325"/>
    </source>
</evidence>
<dbReference type="Proteomes" id="UP001595748">
    <property type="component" value="Unassembled WGS sequence"/>
</dbReference>
<evidence type="ECO:0000313" key="4">
    <source>
        <dbReference type="EMBL" id="MFC3859214.1"/>
    </source>
</evidence>
<feature type="compositionally biased region" description="Basic and acidic residues" evidence="2">
    <location>
        <begin position="105"/>
        <end position="130"/>
    </location>
</feature>
<keyword evidence="1" id="KW-0479">Metal-binding</keyword>
<dbReference type="PROSITE" id="PS50966">
    <property type="entry name" value="ZF_SWIM"/>
    <property type="match status" value="1"/>
</dbReference>
<protein>
    <submittedName>
        <fullName evidence="4">SWIM zinc finger domain-containing protein</fullName>
    </submittedName>
</protein>
<proteinExistence type="predicted"/>
<evidence type="ECO:0000259" key="3">
    <source>
        <dbReference type="PROSITE" id="PS50966"/>
    </source>
</evidence>
<dbReference type="RefSeq" id="WP_380075381.1">
    <property type="nucleotide sequence ID" value="NZ_JBHRZF010000003.1"/>
</dbReference>
<dbReference type="Pfam" id="PF04434">
    <property type="entry name" value="SWIM"/>
    <property type="match status" value="1"/>
</dbReference>
<organism evidence="4 5">
    <name type="scientific">Deinococcus antarcticus</name>
    <dbReference type="NCBI Taxonomy" id="1298767"/>
    <lineage>
        <taxon>Bacteria</taxon>
        <taxon>Thermotogati</taxon>
        <taxon>Deinococcota</taxon>
        <taxon>Deinococci</taxon>
        <taxon>Deinococcales</taxon>
        <taxon>Deinococcaceae</taxon>
        <taxon>Deinococcus</taxon>
    </lineage>
</organism>
<accession>A0ABV8A1S1</accession>
<sequence>MNLTPETILALAPDSASAANGRKLATPVRWQNLDAPTGLLWGQAQGSGKDPYLVGVDLNGLVSKCTCPSRKFPCKHALALMLLYASHPGEFGQAQAPESLQTWLKGREQRAESKEQKAEGERQKEADPAAHARRRAAREKKVTDGLAALDMFLRDLVRDGLAQASSRPYSDWDTQAARLVDAQVPGAARQVRRIPELLGDPAALLTHLARLHLRCQAWTRRDSLSDAEQADLRSAAGFPLNQAEVLARPGLQGHWLVTAQFTEEEDTLTTRRTWLQNGEHHALLLDFAPAARPLPPGYPLGATLDAEVCFAPSATPQRAVVRGEASVIPPEGQRLSASSLDDLLQHHAGLLARNPWLERSGIYFLQNVQLTTDGLNWHLLDDAGRTLPLRPADDRQPYLLLACSGGHPMSVLGEWNGQHFLISSPFESAGNA</sequence>